<keyword evidence="4" id="KW-1185">Reference proteome</keyword>
<feature type="region of interest" description="Disordered" evidence="1">
    <location>
        <begin position="1"/>
        <end position="23"/>
    </location>
</feature>
<gene>
    <name evidence="3" type="ORF">H0185_19100</name>
</gene>
<dbReference type="Proteomes" id="UP000769780">
    <property type="component" value="Unassembled WGS sequence"/>
</dbReference>
<accession>A0ABS7K9I4</accession>
<evidence type="ECO:0000256" key="1">
    <source>
        <dbReference type="SAM" id="MobiDB-lite"/>
    </source>
</evidence>
<dbReference type="InterPro" id="IPR039563">
    <property type="entry name" value="Peptidase_C39_single_dom"/>
</dbReference>
<feature type="compositionally biased region" description="Basic and acidic residues" evidence="1">
    <location>
        <begin position="1"/>
        <end position="13"/>
    </location>
</feature>
<organism evidence="3 4">
    <name type="scientific">Mesobacillus maritimus</name>
    <dbReference type="NCBI Taxonomy" id="1643336"/>
    <lineage>
        <taxon>Bacteria</taxon>
        <taxon>Bacillati</taxon>
        <taxon>Bacillota</taxon>
        <taxon>Bacilli</taxon>
        <taxon>Bacillales</taxon>
        <taxon>Bacillaceae</taxon>
        <taxon>Mesobacillus</taxon>
    </lineage>
</organism>
<dbReference type="Pfam" id="PF13529">
    <property type="entry name" value="Peptidase_C39_2"/>
    <property type="match status" value="1"/>
</dbReference>
<proteinExistence type="predicted"/>
<evidence type="ECO:0000313" key="4">
    <source>
        <dbReference type="Proteomes" id="UP000769780"/>
    </source>
</evidence>
<dbReference type="Gene3D" id="3.90.70.10">
    <property type="entry name" value="Cysteine proteinases"/>
    <property type="match status" value="1"/>
</dbReference>
<comment type="caution">
    <text evidence="3">The sequence shown here is derived from an EMBL/GenBank/DDBJ whole genome shotgun (WGS) entry which is preliminary data.</text>
</comment>
<dbReference type="EMBL" id="JACWFH010000030">
    <property type="protein sequence ID" value="MBY0098875.1"/>
    <property type="molecule type" value="Genomic_DNA"/>
</dbReference>
<evidence type="ECO:0000313" key="3">
    <source>
        <dbReference type="EMBL" id="MBY0098875.1"/>
    </source>
</evidence>
<dbReference type="PIRSF" id="PIRSF032442">
    <property type="entry name" value="UCP032442"/>
    <property type="match status" value="1"/>
</dbReference>
<protein>
    <submittedName>
        <fullName evidence="3">C39 family peptidase</fullName>
    </submittedName>
</protein>
<dbReference type="InterPro" id="IPR016997">
    <property type="entry name" value="UCP032442"/>
</dbReference>
<dbReference type="PANTHER" id="PTHR37806:SF1">
    <property type="entry name" value="PEPTIDASE C39-LIKE DOMAIN-CONTAINING PROTEIN"/>
    <property type="match status" value="1"/>
</dbReference>
<dbReference type="CDD" id="cd02549">
    <property type="entry name" value="Peptidase_C39A"/>
    <property type="match status" value="1"/>
</dbReference>
<evidence type="ECO:0000259" key="2">
    <source>
        <dbReference type="Pfam" id="PF13529"/>
    </source>
</evidence>
<dbReference type="PANTHER" id="PTHR37806">
    <property type="entry name" value="LMO0724 PROTEIN"/>
    <property type="match status" value="1"/>
</dbReference>
<reference evidence="3 4" key="1">
    <citation type="submission" date="2020-07" db="EMBL/GenBank/DDBJ databases">
        <title>Fungal Genomes of the International Space Station.</title>
        <authorList>
            <person name="Seuylemezian A."/>
            <person name="Singh N.K."/>
            <person name="Wood J."/>
            <person name="Venkateswaran K."/>
        </authorList>
    </citation>
    <scope>NUCLEOTIDE SEQUENCE [LARGE SCALE GENOMIC DNA]</scope>
    <source>
        <strain evidence="3 4">PL-B2</strain>
    </source>
</reference>
<sequence>MSSETSQHEKRLNNESAPFGIPKVTQKMEQQKKQKVLIDAPHIKQKPELDRGCEVTSLAMLLNHAGVSVDKMTLADKVKKVPYERNGLRGNLNDGFVGNMQTFDQPGIGVYHGPIKDLAESYLPGKVLDFSGKEFDEVLAHLDQQRPVWVVVTSTYDVVPENHWVTWKTSSGPLKITFKMHSVLVTGYDKDYIYVNDPLSSKNRKLPRQKFIAGWEQIGKQAITIKK</sequence>
<feature type="domain" description="Peptidase C39-like" evidence="2">
    <location>
        <begin position="39"/>
        <end position="198"/>
    </location>
</feature>
<dbReference type="InterPro" id="IPR039564">
    <property type="entry name" value="Peptidase_C39-like"/>
</dbReference>
<name>A0ABS7K9I4_9BACI</name>